<dbReference type="Pfam" id="PF03279">
    <property type="entry name" value="Lip_A_acyltrans"/>
    <property type="match status" value="1"/>
</dbReference>
<dbReference type="Proteomes" id="UP001501411">
    <property type="component" value="Unassembled WGS sequence"/>
</dbReference>
<evidence type="ECO:0000256" key="7">
    <source>
        <dbReference type="SAM" id="Phobius"/>
    </source>
</evidence>
<feature type="transmembrane region" description="Helical" evidence="7">
    <location>
        <begin position="12"/>
        <end position="40"/>
    </location>
</feature>
<dbReference type="PANTHER" id="PTHR30606:SF10">
    <property type="entry name" value="PHOSPHATIDYLINOSITOL MANNOSIDE ACYLTRANSFERASE"/>
    <property type="match status" value="1"/>
</dbReference>
<keyword evidence="3" id="KW-0997">Cell inner membrane</keyword>
<evidence type="ECO:0000313" key="9">
    <source>
        <dbReference type="Proteomes" id="UP001501411"/>
    </source>
</evidence>
<reference evidence="9" key="1">
    <citation type="journal article" date="2019" name="Int. J. Syst. Evol. Microbiol.">
        <title>The Global Catalogue of Microorganisms (GCM) 10K type strain sequencing project: providing services to taxonomists for standard genome sequencing and annotation.</title>
        <authorList>
            <consortium name="The Broad Institute Genomics Platform"/>
            <consortium name="The Broad Institute Genome Sequencing Center for Infectious Disease"/>
            <person name="Wu L."/>
            <person name="Ma J."/>
        </authorList>
    </citation>
    <scope>NUCLEOTIDE SEQUENCE [LARGE SCALE GENOMIC DNA]</scope>
    <source>
        <strain evidence="9">JCM 18200</strain>
    </source>
</reference>
<dbReference type="CDD" id="cd07984">
    <property type="entry name" value="LPLAT_LABLAT-like"/>
    <property type="match status" value="1"/>
</dbReference>
<evidence type="ECO:0000256" key="1">
    <source>
        <dbReference type="ARBA" id="ARBA00004533"/>
    </source>
</evidence>
<protein>
    <submittedName>
        <fullName evidence="8">Lysophospholipid acyltransferase family protein</fullName>
    </submittedName>
</protein>
<evidence type="ECO:0000256" key="4">
    <source>
        <dbReference type="ARBA" id="ARBA00022679"/>
    </source>
</evidence>
<keyword evidence="5 7" id="KW-0472">Membrane</keyword>
<keyword evidence="6 8" id="KW-0012">Acyltransferase</keyword>
<keyword evidence="7" id="KW-0812">Transmembrane</keyword>
<organism evidence="8 9">
    <name type="scientific">Olivibacter ginsenosidimutans</name>
    <dbReference type="NCBI Taxonomy" id="1176537"/>
    <lineage>
        <taxon>Bacteria</taxon>
        <taxon>Pseudomonadati</taxon>
        <taxon>Bacteroidota</taxon>
        <taxon>Sphingobacteriia</taxon>
        <taxon>Sphingobacteriales</taxon>
        <taxon>Sphingobacteriaceae</taxon>
        <taxon>Olivibacter</taxon>
    </lineage>
</organism>
<evidence type="ECO:0000256" key="2">
    <source>
        <dbReference type="ARBA" id="ARBA00022475"/>
    </source>
</evidence>
<gene>
    <name evidence="8" type="ORF">GCM10023231_16190</name>
</gene>
<dbReference type="RefSeq" id="WP_345231248.1">
    <property type="nucleotide sequence ID" value="NZ_BAABIQ010000008.1"/>
</dbReference>
<accession>A0ABP9B2N6</accession>
<dbReference type="InterPro" id="IPR004960">
    <property type="entry name" value="LipA_acyltrans"/>
</dbReference>
<keyword evidence="7" id="KW-1133">Transmembrane helix</keyword>
<proteinExistence type="predicted"/>
<keyword evidence="4" id="KW-0808">Transferase</keyword>
<dbReference type="EMBL" id="BAABIQ010000008">
    <property type="protein sequence ID" value="GAA4788710.1"/>
    <property type="molecule type" value="Genomic_DNA"/>
</dbReference>
<comment type="subcellular location">
    <subcellularLocation>
        <location evidence="1">Cell inner membrane</location>
    </subcellularLocation>
</comment>
<dbReference type="GO" id="GO:0016746">
    <property type="term" value="F:acyltransferase activity"/>
    <property type="evidence" value="ECO:0007669"/>
    <property type="project" value="UniProtKB-KW"/>
</dbReference>
<comment type="caution">
    <text evidence="8">The sequence shown here is derived from an EMBL/GenBank/DDBJ whole genome shotgun (WGS) entry which is preliminary data.</text>
</comment>
<name>A0ABP9B2N6_9SPHI</name>
<dbReference type="PANTHER" id="PTHR30606">
    <property type="entry name" value="LIPID A BIOSYNTHESIS LAUROYL ACYLTRANSFERASE"/>
    <property type="match status" value="1"/>
</dbReference>
<dbReference type="PIRSF" id="PIRSF026649">
    <property type="entry name" value="MsbB"/>
    <property type="match status" value="1"/>
</dbReference>
<evidence type="ECO:0000256" key="5">
    <source>
        <dbReference type="ARBA" id="ARBA00023136"/>
    </source>
</evidence>
<evidence type="ECO:0000256" key="6">
    <source>
        <dbReference type="ARBA" id="ARBA00023315"/>
    </source>
</evidence>
<evidence type="ECO:0000313" key="8">
    <source>
        <dbReference type="EMBL" id="GAA4788710.1"/>
    </source>
</evidence>
<evidence type="ECO:0000256" key="3">
    <source>
        <dbReference type="ARBA" id="ARBA00022519"/>
    </source>
</evidence>
<keyword evidence="2" id="KW-1003">Cell membrane</keyword>
<sequence length="291" mass="34171">MKLSIGNRILSFLILLASLLPFWVLYAISDLMFLVLYYLIGYRKKVVYSNLDIAFPEKTIAEKKKIAKKFYVFLTDMLVETIKMRSISAKEVKKRIVLTNEDEVQRHFNQGSPVIGTTAHYGNWELGIHRLSLMTENPVLIIYKPLNNKGFEKIYNTIRSRFHAKMIPMRQTIRQILTHKNEPHISMFLSDQTPVRSEADCFIPFMGQPTLVFLGMEKIARSTGFPVVYCHIDRIKRGYYSCTFSTLFEKPQLTEKLEITLTYHKILEQHINAKPELWLWSHRRWKHKPAS</sequence>
<keyword evidence="9" id="KW-1185">Reference proteome</keyword>